<evidence type="ECO:0000313" key="8">
    <source>
        <dbReference type="Proteomes" id="UP000006977"/>
    </source>
</evidence>
<evidence type="ECO:0000313" key="7">
    <source>
        <dbReference type="EMBL" id="EJQ74778.1"/>
    </source>
</evidence>
<dbReference type="InterPro" id="IPR015421">
    <property type="entry name" value="PyrdxlP-dep_Trfase_major"/>
</dbReference>
<dbReference type="PROSITE" id="PS00599">
    <property type="entry name" value="AA_TRANSFER_CLASS_2"/>
    <property type="match status" value="1"/>
</dbReference>
<dbReference type="CDD" id="cd06454">
    <property type="entry name" value="KBL_like"/>
    <property type="match status" value="1"/>
</dbReference>
<comment type="subunit">
    <text evidence="2">Homodimer.</text>
</comment>
<comment type="caution">
    <text evidence="7">The sequence shown here is derived from an EMBL/GenBank/DDBJ whole genome shotgun (WGS) entry which is preliminary data.</text>
</comment>
<dbReference type="HOGENOM" id="CLU_015846_11_0_9"/>
<evidence type="ECO:0000256" key="3">
    <source>
        <dbReference type="ARBA" id="ARBA00022679"/>
    </source>
</evidence>
<dbReference type="InterPro" id="IPR001917">
    <property type="entry name" value="Aminotrans_II_pyridoxalP_BS"/>
</dbReference>
<comment type="similarity">
    <text evidence="5">Belongs to the class-II pyridoxal-phosphate-dependent aminotransferase family.</text>
</comment>
<name>J7ZZF8_BACCE</name>
<gene>
    <name evidence="7" type="ORF">IGC_04785</name>
</gene>
<dbReference type="InterPro" id="IPR004839">
    <property type="entry name" value="Aminotransferase_I/II_large"/>
</dbReference>
<dbReference type="GO" id="GO:0016740">
    <property type="term" value="F:transferase activity"/>
    <property type="evidence" value="ECO:0007669"/>
    <property type="project" value="UniProtKB-KW"/>
</dbReference>
<evidence type="ECO:0000259" key="6">
    <source>
        <dbReference type="Pfam" id="PF00155"/>
    </source>
</evidence>
<keyword evidence="4 5" id="KW-0663">Pyridoxal phosphate</keyword>
<accession>J7ZZF8</accession>
<dbReference type="Pfam" id="PF00155">
    <property type="entry name" value="Aminotran_1_2"/>
    <property type="match status" value="1"/>
</dbReference>
<evidence type="ECO:0000256" key="1">
    <source>
        <dbReference type="ARBA" id="ARBA00001933"/>
    </source>
</evidence>
<dbReference type="Gene3D" id="3.40.640.10">
    <property type="entry name" value="Type I PLP-dependent aspartate aminotransferase-like (Major domain)"/>
    <property type="match status" value="1"/>
</dbReference>
<feature type="domain" description="Aminotransferase class I/classII large" evidence="6">
    <location>
        <begin position="42"/>
        <end position="381"/>
    </location>
</feature>
<dbReference type="PANTHER" id="PTHR13693:SF3">
    <property type="entry name" value="LD36009P"/>
    <property type="match status" value="1"/>
</dbReference>
<dbReference type="Gene3D" id="3.90.1150.10">
    <property type="entry name" value="Aspartate Aminotransferase, domain 1"/>
    <property type="match status" value="1"/>
</dbReference>
<dbReference type="SUPFAM" id="SSF53383">
    <property type="entry name" value="PLP-dependent transferases"/>
    <property type="match status" value="1"/>
</dbReference>
<dbReference type="RefSeq" id="WP_002150668.1">
    <property type="nucleotide sequence ID" value="NZ_JH792149.1"/>
</dbReference>
<dbReference type="GO" id="GO:0030170">
    <property type="term" value="F:pyridoxal phosphate binding"/>
    <property type="evidence" value="ECO:0007669"/>
    <property type="project" value="InterPro"/>
</dbReference>
<protein>
    <submittedName>
        <fullName evidence="7">8-amino-7-oxononanoate synthase</fullName>
    </submittedName>
</protein>
<dbReference type="AlphaFoldDB" id="J7ZZF8"/>
<sequence>MDIFKKCYDWDFVKGLRENNMYPYFKKIQNKFGTEIVVDSNKMLMVGSNDYLGLSNDARLIEASVEAAAKFGTSSSGSRFLNGTLSIHEELEERLASFLHKDRALVFSTGFQTNLGAISPLLGRHDIAIIDRTVHASIVDGIRLGYGKMKRFRHNDMEDLEKQLKSCPENVGKLIIVDGVFSMEGDLAKLKEIVELKKKYGARVLVDDAHGIGVLGKNGRGTCEHFDVESDIDLITGTFSKSFGSLGGFVAGDADVIDYIQHQGRSMIFSASMTPSSVAATIKALDIIESEPERRDRLSQTTQKVCGELTRLGFNIGETETPIIPIIIGDTTKAFSFWQGLMQNGLFTNPVISPAVPEGSELLRTSFMATHTDEQIDEILNIFEKVGHEFNIIKNEVGVLSTN</sequence>
<dbReference type="PATRIC" id="fig|1053206.3.peg.4890"/>
<evidence type="ECO:0000256" key="4">
    <source>
        <dbReference type="ARBA" id="ARBA00022898"/>
    </source>
</evidence>
<organism evidence="7 8">
    <name type="scientific">Bacillus cereus HuA4-10</name>
    <dbReference type="NCBI Taxonomy" id="1053206"/>
    <lineage>
        <taxon>Bacteria</taxon>
        <taxon>Bacillati</taxon>
        <taxon>Bacillota</taxon>
        <taxon>Bacilli</taxon>
        <taxon>Bacillales</taxon>
        <taxon>Bacillaceae</taxon>
        <taxon>Bacillus</taxon>
        <taxon>Bacillus cereus group</taxon>
    </lineage>
</organism>
<evidence type="ECO:0000256" key="2">
    <source>
        <dbReference type="ARBA" id="ARBA00011738"/>
    </source>
</evidence>
<dbReference type="PANTHER" id="PTHR13693">
    <property type="entry name" value="CLASS II AMINOTRANSFERASE/8-AMINO-7-OXONONANOATE SYNTHASE"/>
    <property type="match status" value="1"/>
</dbReference>
<dbReference type="EMBL" id="AHEA01000037">
    <property type="protein sequence ID" value="EJQ74778.1"/>
    <property type="molecule type" value="Genomic_DNA"/>
</dbReference>
<keyword evidence="3" id="KW-0808">Transferase</keyword>
<comment type="cofactor">
    <cofactor evidence="1 5">
        <name>pyridoxal 5'-phosphate</name>
        <dbReference type="ChEBI" id="CHEBI:597326"/>
    </cofactor>
</comment>
<dbReference type="InterPro" id="IPR015422">
    <property type="entry name" value="PyrdxlP-dep_Trfase_small"/>
</dbReference>
<dbReference type="Proteomes" id="UP000006977">
    <property type="component" value="Unassembled WGS sequence"/>
</dbReference>
<reference evidence="7 8" key="1">
    <citation type="submission" date="2012-04" db="EMBL/GenBank/DDBJ databases">
        <title>The Genome Sequence of Bacillus cereus HuA4-10.</title>
        <authorList>
            <consortium name="The Broad Institute Genome Sequencing Platform"/>
            <consortium name="The Broad Institute Genome Sequencing Center for Infectious Disease"/>
            <person name="Feldgarden M."/>
            <person name="Van der Auwera G.A."/>
            <person name="Mahillon J."/>
            <person name="Duprez V."/>
            <person name="Timmery S."/>
            <person name="Mattelet C."/>
            <person name="Dierick K."/>
            <person name="Sun M."/>
            <person name="Yu Z."/>
            <person name="Zhu L."/>
            <person name="Hu X."/>
            <person name="Shank E.B."/>
            <person name="Swiecicka I."/>
            <person name="Hansen B.M."/>
            <person name="Andrup L."/>
            <person name="Young S.K."/>
            <person name="Zeng Q."/>
            <person name="Gargeya S."/>
            <person name="Fitzgerald M."/>
            <person name="Haas B."/>
            <person name="Abouelleil A."/>
            <person name="Alvarado L."/>
            <person name="Arachchi H.M."/>
            <person name="Berlin A."/>
            <person name="Chapman S.B."/>
            <person name="Goldberg J."/>
            <person name="Griggs A."/>
            <person name="Gujja S."/>
            <person name="Hansen M."/>
            <person name="Howarth C."/>
            <person name="Imamovic A."/>
            <person name="Larimer J."/>
            <person name="McCowen C."/>
            <person name="Montmayeur A."/>
            <person name="Murphy C."/>
            <person name="Neiman D."/>
            <person name="Pearson M."/>
            <person name="Priest M."/>
            <person name="Roberts A."/>
            <person name="Saif S."/>
            <person name="Shea T."/>
            <person name="Sisk P."/>
            <person name="Sykes S."/>
            <person name="Wortman J."/>
            <person name="Nusbaum C."/>
            <person name="Birren B."/>
        </authorList>
    </citation>
    <scope>NUCLEOTIDE SEQUENCE [LARGE SCALE GENOMIC DNA]</scope>
    <source>
        <strain evidence="7 8">HuA4-10</strain>
    </source>
</reference>
<proteinExistence type="inferred from homology"/>
<dbReference type="InterPro" id="IPR015424">
    <property type="entry name" value="PyrdxlP-dep_Trfase"/>
</dbReference>
<dbReference type="InterPro" id="IPR050087">
    <property type="entry name" value="AON_synthase_class-II"/>
</dbReference>
<evidence type="ECO:0000256" key="5">
    <source>
        <dbReference type="RuleBase" id="RU003693"/>
    </source>
</evidence>